<keyword evidence="2" id="KW-0479">Metal-binding</keyword>
<protein>
    <submittedName>
        <fullName evidence="4">Cytochrome P450</fullName>
    </submittedName>
</protein>
<feature type="region of interest" description="Disordered" evidence="3">
    <location>
        <begin position="1"/>
        <end position="30"/>
    </location>
</feature>
<keyword evidence="2" id="KW-0349">Heme</keyword>
<evidence type="ECO:0000256" key="1">
    <source>
        <dbReference type="ARBA" id="ARBA00010617"/>
    </source>
</evidence>
<evidence type="ECO:0000313" key="5">
    <source>
        <dbReference type="Proteomes" id="UP000715441"/>
    </source>
</evidence>
<comment type="caution">
    <text evidence="4">The sequence shown here is derived from an EMBL/GenBank/DDBJ whole genome shotgun (WGS) entry which is preliminary data.</text>
</comment>
<dbReference type="PROSITE" id="PS00086">
    <property type="entry name" value="CYTOCHROME_P450"/>
    <property type="match status" value="1"/>
</dbReference>
<dbReference type="Proteomes" id="UP000715441">
    <property type="component" value="Unassembled WGS sequence"/>
</dbReference>
<dbReference type="PRINTS" id="PR00359">
    <property type="entry name" value="BP450"/>
</dbReference>
<dbReference type="InterPro" id="IPR001128">
    <property type="entry name" value="Cyt_P450"/>
</dbReference>
<evidence type="ECO:0000313" key="4">
    <source>
        <dbReference type="EMBL" id="NKQ57071.1"/>
    </source>
</evidence>
<keyword evidence="2" id="KW-0560">Oxidoreductase</keyword>
<evidence type="ECO:0000256" key="2">
    <source>
        <dbReference type="RuleBase" id="RU000461"/>
    </source>
</evidence>
<reference evidence="4 5" key="1">
    <citation type="submission" date="2020-04" db="EMBL/GenBank/DDBJ databases">
        <title>Novel species.</title>
        <authorList>
            <person name="Teo W.F.A."/>
            <person name="Lipun K."/>
            <person name="Srisuk N."/>
            <person name="Duangmal K."/>
        </authorList>
    </citation>
    <scope>NUCLEOTIDE SEQUENCE [LARGE SCALE GENOMIC DNA]</scope>
    <source>
        <strain evidence="4 5">K13G38</strain>
    </source>
</reference>
<dbReference type="Gene3D" id="1.10.630.10">
    <property type="entry name" value="Cytochrome P450"/>
    <property type="match status" value="1"/>
</dbReference>
<dbReference type="InterPro" id="IPR002397">
    <property type="entry name" value="Cyt_P450_B"/>
</dbReference>
<comment type="similarity">
    <text evidence="1 2">Belongs to the cytochrome P450 family.</text>
</comment>
<feature type="compositionally biased region" description="Polar residues" evidence="3">
    <location>
        <begin position="16"/>
        <end position="27"/>
    </location>
</feature>
<sequence>MSRHVNSREAVVTVEPDQSTPSRTPSCPTDPETAFAELVSLHPEAVRCPYPTFALLREQAPVHWSDALGAFVVSRHDDIVEVLRDPGIFSSRLQSGASSVTGLAQRLVDDTRTSAPLRAQALRRLEINRDPALLNADPPLHIRQRKLVSQAFTPRRVAQLEPEVRQVAGELLGALKSRSSFDFVTSYAMPLPMTIIARMLGVPEERLDDFKRWSDAFTQGVGANDLSEGQVSDLFESVDEFYDYFTDQIERRRVAAQDDLLTDLVTARLPGDRPLTVHEMLQMLVVFLVGGNETTTNLLTAMTHRLLSDAELEQRVRQDESLIPAFAEEMLRLESPVQGLFRTATCDAEVAGVPIPGGSMVWLAYAAGNRDEALTSAPDELHLDTERPLRHLAFGRGVHTCLGAAIARLEARVGIEMLLRHYPALRLAADAGLRMHRSFVLHGIASLPVVVGNLTAAGNTSLG</sequence>
<dbReference type="InterPro" id="IPR017972">
    <property type="entry name" value="Cyt_P450_CS"/>
</dbReference>
<organism evidence="4 5">
    <name type="scientific">Amycolatopsis acididurans</name>
    <dbReference type="NCBI Taxonomy" id="2724524"/>
    <lineage>
        <taxon>Bacteria</taxon>
        <taxon>Bacillati</taxon>
        <taxon>Actinomycetota</taxon>
        <taxon>Actinomycetes</taxon>
        <taxon>Pseudonocardiales</taxon>
        <taxon>Pseudonocardiaceae</taxon>
        <taxon>Amycolatopsis</taxon>
    </lineage>
</organism>
<dbReference type="PANTHER" id="PTHR46696">
    <property type="entry name" value="P450, PUTATIVE (EUROFUNG)-RELATED"/>
    <property type="match status" value="1"/>
</dbReference>
<keyword evidence="2" id="KW-0503">Monooxygenase</keyword>
<dbReference type="InterPro" id="IPR036396">
    <property type="entry name" value="Cyt_P450_sf"/>
</dbReference>
<dbReference type="EMBL" id="JAAXLS010000030">
    <property type="protein sequence ID" value="NKQ57071.1"/>
    <property type="molecule type" value="Genomic_DNA"/>
</dbReference>
<accession>A0ABX1JCU3</accession>
<proteinExistence type="inferred from homology"/>
<keyword evidence="2" id="KW-0408">Iron</keyword>
<name>A0ABX1JCU3_9PSEU</name>
<evidence type="ECO:0000256" key="3">
    <source>
        <dbReference type="SAM" id="MobiDB-lite"/>
    </source>
</evidence>
<dbReference type="SUPFAM" id="SSF48264">
    <property type="entry name" value="Cytochrome P450"/>
    <property type="match status" value="1"/>
</dbReference>
<keyword evidence="5" id="KW-1185">Reference proteome</keyword>
<gene>
    <name evidence="4" type="ORF">HFP15_29795</name>
</gene>
<dbReference type="Pfam" id="PF00067">
    <property type="entry name" value="p450"/>
    <property type="match status" value="1"/>
</dbReference>
<dbReference type="PANTHER" id="PTHR46696:SF4">
    <property type="entry name" value="BIOTIN BIOSYNTHESIS CYTOCHROME P450"/>
    <property type="match status" value="1"/>
</dbReference>